<dbReference type="InterPro" id="IPR036188">
    <property type="entry name" value="FAD/NAD-bd_sf"/>
</dbReference>
<evidence type="ECO:0000259" key="1">
    <source>
        <dbReference type="Pfam" id="PF25413"/>
    </source>
</evidence>
<feature type="non-terminal residue" evidence="2">
    <location>
        <position position="81"/>
    </location>
</feature>
<evidence type="ECO:0000313" key="3">
    <source>
        <dbReference type="Proteomes" id="UP000054047"/>
    </source>
</evidence>
<dbReference type="Gene3D" id="3.50.50.60">
    <property type="entry name" value="FAD/NAD(P)-binding domain"/>
    <property type="match status" value="1"/>
</dbReference>
<name>A0A0C2CM73_9BILA</name>
<dbReference type="OrthoDB" id="20799at2759"/>
<gene>
    <name evidence="2" type="ORF">ANCDUO_19091</name>
</gene>
<accession>A0A0C2CM73</accession>
<evidence type="ECO:0000313" key="2">
    <source>
        <dbReference type="EMBL" id="KIH50827.1"/>
    </source>
</evidence>
<dbReference type="Pfam" id="PF25413">
    <property type="entry name" value="Rossman_Mical"/>
    <property type="match status" value="1"/>
</dbReference>
<dbReference type="EMBL" id="KN748496">
    <property type="protein sequence ID" value="KIH50827.1"/>
    <property type="molecule type" value="Genomic_DNA"/>
</dbReference>
<reference evidence="2 3" key="1">
    <citation type="submission" date="2013-12" db="EMBL/GenBank/DDBJ databases">
        <title>Draft genome of the parsitic nematode Ancylostoma duodenale.</title>
        <authorList>
            <person name="Mitreva M."/>
        </authorList>
    </citation>
    <scope>NUCLEOTIDE SEQUENCE [LARGE SCALE GENOMIC DNA]</scope>
    <source>
        <strain evidence="2 3">Zhejiang</strain>
    </source>
</reference>
<dbReference type="AlphaFoldDB" id="A0A0C2CM73"/>
<dbReference type="InterPro" id="IPR057494">
    <property type="entry name" value="Rossman_Mical"/>
</dbReference>
<feature type="domain" description="[F-actin]-monooxygenase MICAL1-3-like Rossman" evidence="1">
    <location>
        <begin position="29"/>
        <end position="81"/>
    </location>
</feature>
<proteinExistence type="predicted"/>
<organism evidence="2 3">
    <name type="scientific">Ancylostoma duodenale</name>
    <dbReference type="NCBI Taxonomy" id="51022"/>
    <lineage>
        <taxon>Eukaryota</taxon>
        <taxon>Metazoa</taxon>
        <taxon>Ecdysozoa</taxon>
        <taxon>Nematoda</taxon>
        <taxon>Chromadorea</taxon>
        <taxon>Rhabditida</taxon>
        <taxon>Rhabditina</taxon>
        <taxon>Rhabditomorpha</taxon>
        <taxon>Strongyloidea</taxon>
        <taxon>Ancylostomatidae</taxon>
        <taxon>Ancylostomatinae</taxon>
        <taxon>Ancylostoma</taxon>
    </lineage>
</organism>
<dbReference type="Proteomes" id="UP000054047">
    <property type="component" value="Unassembled WGS sequence"/>
</dbReference>
<sequence>MGRMDVGKLAVPCKKRSKRFPREEMRGKLAIGITANFVNNKTPAEERVPEISGVAYIFNQSFFKEMYAKTGVDLENIVYYK</sequence>
<keyword evidence="3" id="KW-1185">Reference proteome</keyword>
<protein>
    <recommendedName>
        <fullName evidence="1">[F-actin]-monooxygenase MICAL1-3-like Rossman domain-containing protein</fullName>
    </recommendedName>
</protein>